<dbReference type="GO" id="GO:0004674">
    <property type="term" value="F:protein serine/threonine kinase activity"/>
    <property type="evidence" value="ECO:0007669"/>
    <property type="project" value="TreeGrafter"/>
</dbReference>
<dbReference type="GO" id="GO:0005524">
    <property type="term" value="F:ATP binding"/>
    <property type="evidence" value="ECO:0007669"/>
    <property type="project" value="UniProtKB-UniRule"/>
</dbReference>
<evidence type="ECO:0000313" key="3">
    <source>
        <dbReference type="EMBL" id="GMF23616.1"/>
    </source>
</evidence>
<dbReference type="Proteomes" id="UP001165083">
    <property type="component" value="Unassembled WGS sequence"/>
</dbReference>
<dbReference type="PANTHER" id="PTHR44329">
    <property type="entry name" value="SERINE/THREONINE-PROTEIN KINASE TNNI3K-RELATED"/>
    <property type="match status" value="1"/>
</dbReference>
<keyword evidence="1" id="KW-0547">Nucleotide-binding</keyword>
<dbReference type="InterPro" id="IPR000719">
    <property type="entry name" value="Prot_kinase_dom"/>
</dbReference>
<feature type="binding site" evidence="1">
    <location>
        <position position="277"/>
    </location>
    <ligand>
        <name>ATP</name>
        <dbReference type="ChEBI" id="CHEBI:30616"/>
    </ligand>
</feature>
<dbReference type="SUPFAM" id="SSF56112">
    <property type="entry name" value="Protein kinase-like (PK-like)"/>
    <property type="match status" value="1"/>
</dbReference>
<dbReference type="PROSITE" id="PS00107">
    <property type="entry name" value="PROTEIN_KINASE_ATP"/>
    <property type="match status" value="1"/>
</dbReference>
<dbReference type="EMBL" id="BSXW01000482">
    <property type="protein sequence ID" value="GMF23616.1"/>
    <property type="molecule type" value="Genomic_DNA"/>
</dbReference>
<comment type="caution">
    <text evidence="3">The sequence shown here is derived from an EMBL/GenBank/DDBJ whole genome shotgun (WGS) entry which is preliminary data.</text>
</comment>
<dbReference type="InterPro" id="IPR051681">
    <property type="entry name" value="Ser/Thr_Kinases-Pseudokinases"/>
</dbReference>
<protein>
    <submittedName>
        <fullName evidence="3">Unnamed protein product</fullName>
    </submittedName>
</protein>
<organism evidence="3 4">
    <name type="scientific">Phytophthora lilii</name>
    <dbReference type="NCBI Taxonomy" id="2077276"/>
    <lineage>
        <taxon>Eukaryota</taxon>
        <taxon>Sar</taxon>
        <taxon>Stramenopiles</taxon>
        <taxon>Oomycota</taxon>
        <taxon>Peronosporomycetes</taxon>
        <taxon>Peronosporales</taxon>
        <taxon>Peronosporaceae</taxon>
        <taxon>Phytophthora</taxon>
    </lineage>
</organism>
<name>A0A9W6WZ53_9STRA</name>
<keyword evidence="4" id="KW-1185">Reference proteome</keyword>
<dbReference type="PROSITE" id="PS50011">
    <property type="entry name" value="PROTEIN_KINASE_DOM"/>
    <property type="match status" value="1"/>
</dbReference>
<dbReference type="Gene3D" id="1.10.510.10">
    <property type="entry name" value="Transferase(Phosphotransferase) domain 1"/>
    <property type="match status" value="1"/>
</dbReference>
<dbReference type="InterPro" id="IPR011009">
    <property type="entry name" value="Kinase-like_dom_sf"/>
</dbReference>
<evidence type="ECO:0000259" key="2">
    <source>
        <dbReference type="PROSITE" id="PS50011"/>
    </source>
</evidence>
<evidence type="ECO:0000256" key="1">
    <source>
        <dbReference type="PROSITE-ProRule" id="PRU10141"/>
    </source>
</evidence>
<dbReference type="OrthoDB" id="7464126at2759"/>
<evidence type="ECO:0000313" key="4">
    <source>
        <dbReference type="Proteomes" id="UP001165083"/>
    </source>
</evidence>
<keyword evidence="1" id="KW-0067">ATP-binding</keyword>
<dbReference type="Pfam" id="PF00069">
    <property type="entry name" value="Pkinase"/>
    <property type="match status" value="1"/>
</dbReference>
<proteinExistence type="predicted"/>
<gene>
    <name evidence="3" type="ORF">Plil01_000955700</name>
</gene>
<dbReference type="InterPro" id="IPR017441">
    <property type="entry name" value="Protein_kinase_ATP_BS"/>
</dbReference>
<feature type="domain" description="Protein kinase" evidence="2">
    <location>
        <begin position="1"/>
        <end position="129"/>
    </location>
</feature>
<dbReference type="AlphaFoldDB" id="A0A9W6WZ53"/>
<reference evidence="3" key="1">
    <citation type="submission" date="2023-04" db="EMBL/GenBank/DDBJ databases">
        <title>Phytophthora lilii NBRC 32176.</title>
        <authorList>
            <person name="Ichikawa N."/>
            <person name="Sato H."/>
            <person name="Tonouchi N."/>
        </authorList>
    </citation>
    <scope>NUCLEOTIDE SEQUENCE</scope>
    <source>
        <strain evidence="3">NBRC 32176</strain>
    </source>
</reference>
<dbReference type="PANTHER" id="PTHR44329:SF214">
    <property type="entry name" value="PROTEIN KINASE DOMAIN-CONTAINING PROTEIN"/>
    <property type="match status" value="1"/>
</dbReference>
<sequence>MWTFLHQASLGLEHLHERGVVHGDLRCTDGSMRWQSLEVLRGEPLSCSSDVDSLGMCIVEAVTGKVPWAEWGKAANDLKQKWAPEDESDDWRAPDCRDKDAQNLIRCMCSKDPTKRTNLSSVVQELERLRFQKRFSSSQPEREPLYALDNYKFDTRYELWEEVELIMHKCSDDFYCLAFDELKQVRKRLQESLHPATLFNRTELAYPLKYTPGQLDVLRKAYDDIANNVETNKIAEMTPKRFIPWYELIFDKYDSLGQGGYGSVFLANWLDSDVVVKRLILPGDHNDCFSAV</sequence>
<accession>A0A9W6WZ53</accession>